<dbReference type="Gene3D" id="1.20.120.520">
    <property type="entry name" value="nmb1532 protein domain like"/>
    <property type="match status" value="1"/>
</dbReference>
<comment type="caution">
    <text evidence="3">The sequence shown here is derived from an EMBL/GenBank/DDBJ whole genome shotgun (WGS) entry which is preliminary data.</text>
</comment>
<name>A0A1X0JUP6_9MYCO</name>
<dbReference type="RefSeq" id="WP_083124323.1">
    <property type="nucleotide sequence ID" value="NZ_MVIM01000003.1"/>
</dbReference>
<accession>A0A1X0JUP6</accession>
<dbReference type="PANTHER" id="PTHR35585">
    <property type="entry name" value="HHE DOMAIN PROTEIN (AFU_ORTHOLOGUE AFUA_4G00730)"/>
    <property type="match status" value="1"/>
</dbReference>
<dbReference type="InterPro" id="IPR012312">
    <property type="entry name" value="Hemerythrin-like"/>
</dbReference>
<dbReference type="Proteomes" id="UP000192411">
    <property type="component" value="Unassembled WGS sequence"/>
</dbReference>
<protein>
    <submittedName>
        <fullName evidence="3">Cation-binding protein</fullName>
    </submittedName>
</protein>
<evidence type="ECO:0000256" key="1">
    <source>
        <dbReference type="SAM" id="MobiDB-lite"/>
    </source>
</evidence>
<keyword evidence="4" id="KW-1185">Reference proteome</keyword>
<evidence type="ECO:0000259" key="2">
    <source>
        <dbReference type="Pfam" id="PF01814"/>
    </source>
</evidence>
<feature type="compositionally biased region" description="Acidic residues" evidence="1">
    <location>
        <begin position="71"/>
        <end position="80"/>
    </location>
</feature>
<evidence type="ECO:0000313" key="4">
    <source>
        <dbReference type="Proteomes" id="UP000192411"/>
    </source>
</evidence>
<feature type="domain" description="Hemerythrin-like" evidence="2">
    <location>
        <begin position="3"/>
        <end position="128"/>
    </location>
</feature>
<dbReference type="PANTHER" id="PTHR35585:SF1">
    <property type="entry name" value="HHE DOMAIN PROTEIN (AFU_ORTHOLOGUE AFUA_4G00730)"/>
    <property type="match status" value="1"/>
</dbReference>
<dbReference type="OrthoDB" id="5523420at2"/>
<evidence type="ECO:0000313" key="3">
    <source>
        <dbReference type="EMBL" id="ORB66659.1"/>
    </source>
</evidence>
<dbReference type="AlphaFoldDB" id="A0A1X0JUP6"/>
<dbReference type="eggNOG" id="COG5592">
    <property type="taxonomic scope" value="Bacteria"/>
</dbReference>
<dbReference type="STRING" id="75922.BST47_05940"/>
<organism evidence="3 4">
    <name type="scientific">Mycolicibacterium tusciae</name>
    <dbReference type="NCBI Taxonomy" id="75922"/>
    <lineage>
        <taxon>Bacteria</taxon>
        <taxon>Bacillati</taxon>
        <taxon>Actinomycetota</taxon>
        <taxon>Actinomycetes</taxon>
        <taxon>Mycobacteriales</taxon>
        <taxon>Mycobacteriaceae</taxon>
        <taxon>Mycolicibacterium</taxon>
    </lineage>
</organism>
<gene>
    <name evidence="3" type="ORF">BST47_05940</name>
</gene>
<dbReference type="EMBL" id="MVIM01000003">
    <property type="protein sequence ID" value="ORB66659.1"/>
    <property type="molecule type" value="Genomic_DNA"/>
</dbReference>
<feature type="region of interest" description="Disordered" evidence="1">
    <location>
        <begin position="59"/>
        <end position="84"/>
    </location>
</feature>
<dbReference type="Pfam" id="PF01814">
    <property type="entry name" value="Hemerythrin"/>
    <property type="match status" value="1"/>
</dbReference>
<sequence length="175" mass="20329">MADIIELVYADHDWFRRQFFLLDDAKSDAELAAIWDALGDRLDVHAEAEEAVFYPALLKHGGSEDRGNPEGDPEDETEDAITDHNAIRDAIRRSRQHKPGTEEWFDAVFEARKQNGEHLDEEEREAMPDFIKSASLELRHELAMQWLRFYAERETTINVDNRDKDADDYIAKHSE</sequence>
<proteinExistence type="predicted"/>
<reference evidence="3 4" key="1">
    <citation type="submission" date="2017-02" db="EMBL/GenBank/DDBJ databases">
        <title>The new phylogeny of genus Mycobacterium.</title>
        <authorList>
            <person name="Tortoli E."/>
            <person name="Trovato A."/>
            <person name="Cirillo D.M."/>
        </authorList>
    </citation>
    <scope>NUCLEOTIDE SEQUENCE [LARGE SCALE GENOMIC DNA]</scope>
    <source>
        <strain evidence="3 4">DSM 44338</strain>
    </source>
</reference>